<dbReference type="Gene3D" id="3.40.50.2300">
    <property type="match status" value="1"/>
</dbReference>
<evidence type="ECO:0000259" key="4">
    <source>
        <dbReference type="PROSITE" id="PS50110"/>
    </source>
</evidence>
<reference evidence="6" key="1">
    <citation type="journal article" date="2022" name="Microorganisms">
        <title>Beyond the ABCs#Discovery of Three New Plasmid Types in Rhodobacterales (RepQ, RepY, RepW).</title>
        <authorList>
            <person name="Freese H.M."/>
            <person name="Ringel V."/>
            <person name="Overmann J."/>
            <person name="Petersen J."/>
        </authorList>
    </citation>
    <scope>NUCLEOTIDE SEQUENCE [LARGE SCALE GENOMIC DNA]</scope>
    <source>
        <strain evidence="6">DSM 109990</strain>
        <plasmid evidence="6">pDSM109990_a</plasmid>
    </source>
</reference>
<organism evidence="5 6">
    <name type="scientific">Sulfitobacter dubius</name>
    <dbReference type="NCBI Taxonomy" id="218673"/>
    <lineage>
        <taxon>Bacteria</taxon>
        <taxon>Pseudomonadati</taxon>
        <taxon>Pseudomonadota</taxon>
        <taxon>Alphaproteobacteria</taxon>
        <taxon>Rhodobacterales</taxon>
        <taxon>Roseobacteraceae</taxon>
        <taxon>Sulfitobacter</taxon>
    </lineage>
</organism>
<dbReference type="Proteomes" id="UP000831019">
    <property type="component" value="Plasmid pDSM109990_a"/>
</dbReference>
<dbReference type="PANTHER" id="PTHR44591:SF3">
    <property type="entry name" value="RESPONSE REGULATORY DOMAIN-CONTAINING PROTEIN"/>
    <property type="match status" value="1"/>
</dbReference>
<evidence type="ECO:0000256" key="1">
    <source>
        <dbReference type="ARBA" id="ARBA00022553"/>
    </source>
</evidence>
<sequence>MEILAVDDDPIIRDLVQTTLSAVNACEITTASSGAEALEILSAPETKFDCLLLDIEMPEMDGIALCRKIRSLPGYLYTPILMLTQRTDAIAVGRAFVAGATDYVTKPFEAGDLRSRLRVAERMMKRTEATLHISAQDLETGSPGVHHFDDSQAVHIEDIPQLVLPFSLGAYLSQLSRSSLDDCHVFAVSIDNFQQLYANGTTAEVRTAIVAVTRLIAQSISCPELLMTHNGGGMLLCVVTTEHLPDWDDVEDAIQRQLGELVPCYEHGGKMNLTLSIGKPIQPNASATQRVKRTFDRAIQRVKSARTESLTGSQPDLHPAAAAS</sequence>
<dbReference type="InterPro" id="IPR001789">
    <property type="entry name" value="Sig_transdc_resp-reg_receiver"/>
</dbReference>
<geneLocation type="plasmid" evidence="5 6">
    <name>pDSM109990_a</name>
</geneLocation>
<evidence type="ECO:0000256" key="3">
    <source>
        <dbReference type="SAM" id="MobiDB-lite"/>
    </source>
</evidence>
<dbReference type="PANTHER" id="PTHR44591">
    <property type="entry name" value="STRESS RESPONSE REGULATOR PROTEIN 1"/>
    <property type="match status" value="1"/>
</dbReference>
<keyword evidence="5" id="KW-0614">Plasmid</keyword>
<evidence type="ECO:0000256" key="2">
    <source>
        <dbReference type="PROSITE-ProRule" id="PRU00169"/>
    </source>
</evidence>
<dbReference type="RefSeq" id="WP_243263310.1">
    <property type="nucleotide sequence ID" value="NZ_CP085145.1"/>
</dbReference>
<dbReference type="SUPFAM" id="SSF52172">
    <property type="entry name" value="CheY-like"/>
    <property type="match status" value="1"/>
</dbReference>
<keyword evidence="1 2" id="KW-0597">Phosphoprotein</keyword>
<dbReference type="InterPro" id="IPR011006">
    <property type="entry name" value="CheY-like_superfamily"/>
</dbReference>
<evidence type="ECO:0000313" key="6">
    <source>
        <dbReference type="Proteomes" id="UP000831019"/>
    </source>
</evidence>
<dbReference type="InterPro" id="IPR050595">
    <property type="entry name" value="Bact_response_regulator"/>
</dbReference>
<dbReference type="Pfam" id="PF00072">
    <property type="entry name" value="Response_reg"/>
    <property type="match status" value="1"/>
</dbReference>
<accession>A0ABY3ZPM4</accession>
<proteinExistence type="predicted"/>
<feature type="modified residue" description="4-aspartylphosphate" evidence="2">
    <location>
        <position position="54"/>
    </location>
</feature>
<dbReference type="SMART" id="SM00448">
    <property type="entry name" value="REC"/>
    <property type="match status" value="1"/>
</dbReference>
<dbReference type="PROSITE" id="PS50110">
    <property type="entry name" value="RESPONSE_REGULATORY"/>
    <property type="match status" value="1"/>
</dbReference>
<gene>
    <name evidence="5" type="primary">srrA_2</name>
    <name evidence="5" type="ORF">DSM109990_03493</name>
</gene>
<evidence type="ECO:0000313" key="5">
    <source>
        <dbReference type="EMBL" id="UOA16609.1"/>
    </source>
</evidence>
<protein>
    <submittedName>
        <fullName evidence="5">Transcriptional regulatory protein SrrA</fullName>
    </submittedName>
</protein>
<feature type="region of interest" description="Disordered" evidence="3">
    <location>
        <begin position="304"/>
        <end position="324"/>
    </location>
</feature>
<feature type="domain" description="Response regulatory" evidence="4">
    <location>
        <begin position="2"/>
        <end position="121"/>
    </location>
</feature>
<dbReference type="CDD" id="cd17574">
    <property type="entry name" value="REC_OmpR"/>
    <property type="match status" value="1"/>
</dbReference>
<dbReference type="EMBL" id="CP085145">
    <property type="protein sequence ID" value="UOA16609.1"/>
    <property type="molecule type" value="Genomic_DNA"/>
</dbReference>
<keyword evidence="6" id="KW-1185">Reference proteome</keyword>
<name>A0ABY3ZPM4_9RHOB</name>